<dbReference type="CDD" id="cd02440">
    <property type="entry name" value="AdoMet_MTases"/>
    <property type="match status" value="1"/>
</dbReference>
<dbReference type="Gene3D" id="3.40.50.150">
    <property type="entry name" value="Vaccinia Virus protein VP39"/>
    <property type="match status" value="1"/>
</dbReference>
<dbReference type="EMBL" id="JAQQWI010000001">
    <property type="protein sequence ID" value="KAK8040713.1"/>
    <property type="molecule type" value="Genomic_DNA"/>
</dbReference>
<evidence type="ECO:0000313" key="2">
    <source>
        <dbReference type="Proteomes" id="UP001396898"/>
    </source>
</evidence>
<comment type="caution">
    <text evidence="1">The sequence shown here is derived from an EMBL/GenBank/DDBJ whole genome shotgun (WGS) entry which is preliminary data.</text>
</comment>
<proteinExistence type="predicted"/>
<accession>A0ABR1T4P1</accession>
<dbReference type="Proteomes" id="UP001396898">
    <property type="component" value="Unassembled WGS sequence"/>
</dbReference>
<protein>
    <recommendedName>
        <fullName evidence="3">Methyltransferase domain-containing protein</fullName>
    </recommendedName>
</protein>
<dbReference type="Pfam" id="PF13489">
    <property type="entry name" value="Methyltransf_23"/>
    <property type="match status" value="1"/>
</dbReference>
<evidence type="ECO:0000313" key="1">
    <source>
        <dbReference type="EMBL" id="KAK8040713.1"/>
    </source>
</evidence>
<sequence>MTRLPSEAVRNIGYILHSSIDLPSIARVADVGTGTARFLLHLQPTYPDAVLEGFDISSALYPPPDTLPPNVSLSVRDMKEPFPAEMHGKYDLVHVRMVVAAMLPEEWEPTVWNLVQLLKPGGFLQWEECDFINAEYLQINPDCPVEKTRGIAEQFRTALWTRFQNGWNTLPRQMRAAGLEPIVTDVVESDRVPETRKKVTAGILNLCFTWARLMAERGAPGAMCSEQLDGLEKEVSDEIESGCYFKYRIHVACGRKPSS</sequence>
<evidence type="ECO:0008006" key="3">
    <source>
        <dbReference type="Google" id="ProtNLM"/>
    </source>
</evidence>
<dbReference type="InterPro" id="IPR029063">
    <property type="entry name" value="SAM-dependent_MTases_sf"/>
</dbReference>
<organism evidence="1 2">
    <name type="scientific">Apiospora marii</name>
    <dbReference type="NCBI Taxonomy" id="335849"/>
    <lineage>
        <taxon>Eukaryota</taxon>
        <taxon>Fungi</taxon>
        <taxon>Dikarya</taxon>
        <taxon>Ascomycota</taxon>
        <taxon>Pezizomycotina</taxon>
        <taxon>Sordariomycetes</taxon>
        <taxon>Xylariomycetidae</taxon>
        <taxon>Amphisphaeriales</taxon>
        <taxon>Apiosporaceae</taxon>
        <taxon>Apiospora</taxon>
    </lineage>
</organism>
<keyword evidence="2" id="KW-1185">Reference proteome</keyword>
<name>A0ABR1T4P1_9PEZI</name>
<reference evidence="1 2" key="1">
    <citation type="submission" date="2023-01" db="EMBL/GenBank/DDBJ databases">
        <title>Analysis of 21 Apiospora genomes using comparative genomics revels a genus with tremendous synthesis potential of carbohydrate active enzymes and secondary metabolites.</title>
        <authorList>
            <person name="Sorensen T."/>
        </authorList>
    </citation>
    <scope>NUCLEOTIDE SEQUENCE [LARGE SCALE GENOMIC DNA]</scope>
    <source>
        <strain evidence="1 2">CBS 20057</strain>
    </source>
</reference>
<gene>
    <name evidence="1" type="ORF">PG991_000501</name>
</gene>
<dbReference type="SUPFAM" id="SSF53335">
    <property type="entry name" value="S-adenosyl-L-methionine-dependent methyltransferases"/>
    <property type="match status" value="1"/>
</dbReference>